<dbReference type="InterPro" id="IPR051531">
    <property type="entry name" value="N-acetyltransferase"/>
</dbReference>
<dbReference type="SUPFAM" id="SSF55729">
    <property type="entry name" value="Acyl-CoA N-acyltransferases (Nat)"/>
    <property type="match status" value="1"/>
</dbReference>
<dbReference type="PROSITE" id="PS51186">
    <property type="entry name" value="GNAT"/>
    <property type="match status" value="1"/>
</dbReference>
<dbReference type="GO" id="GO:0016747">
    <property type="term" value="F:acyltransferase activity, transferring groups other than amino-acyl groups"/>
    <property type="evidence" value="ECO:0007669"/>
    <property type="project" value="InterPro"/>
</dbReference>
<sequence>MSRGACEPEPRSRLSRRLPVGFPSLQTGRLSLRQVRVADLDSLRTIYGDPQVMRHAADPVFTRAEHYVQTIDSMARGFSADQAIEWGIARRSDDALIGTVGLHNFRDTVAEVGCLLAAAHWRQGVMREAVGAVQAFAKERLGLVRLEADIDAGNAASLALFAALGYVGAQRTAEQAVLLTKWL</sequence>
<organism evidence="2 3">
    <name type="scientific">Xanthomonas graminis pv. poae</name>
    <dbReference type="NCBI Taxonomy" id="227946"/>
    <lineage>
        <taxon>Bacteria</taxon>
        <taxon>Pseudomonadati</taxon>
        <taxon>Pseudomonadota</taxon>
        <taxon>Gammaproteobacteria</taxon>
        <taxon>Lysobacterales</taxon>
        <taxon>Lysobacteraceae</taxon>
        <taxon>Xanthomonas</taxon>
        <taxon>Xanthomonas translucens group</taxon>
        <taxon>Xanthomonas graminis</taxon>
    </lineage>
</organism>
<protein>
    <recommendedName>
        <fullName evidence="1">N-acetyltransferase domain-containing protein</fullName>
    </recommendedName>
</protein>
<evidence type="ECO:0000313" key="3">
    <source>
        <dbReference type="Proteomes" id="UP000041247"/>
    </source>
</evidence>
<dbReference type="PANTHER" id="PTHR43792">
    <property type="entry name" value="GNAT FAMILY, PUTATIVE (AFU_ORTHOLOGUE AFUA_3G00765)-RELATED-RELATED"/>
    <property type="match status" value="1"/>
</dbReference>
<dbReference type="Gene3D" id="3.40.630.30">
    <property type="match status" value="1"/>
</dbReference>
<dbReference type="Proteomes" id="UP000041247">
    <property type="component" value="Unassembled WGS sequence"/>
</dbReference>
<accession>A0A0K2ZFQ9</accession>
<name>A0A0K2ZFQ9_9XANT</name>
<reference evidence="2 3" key="1">
    <citation type="submission" date="2015-07" db="EMBL/GenBank/DDBJ databases">
        <authorList>
            <person name="Noorani M."/>
        </authorList>
    </citation>
    <scope>NUCLEOTIDE SEQUENCE [LARGE SCALE GENOMIC DNA]</scope>
    <source>
        <strain evidence="2">LMG728</strain>
    </source>
</reference>
<evidence type="ECO:0000313" key="2">
    <source>
        <dbReference type="EMBL" id="CTP82989.1"/>
    </source>
</evidence>
<dbReference type="Pfam" id="PF13302">
    <property type="entry name" value="Acetyltransf_3"/>
    <property type="match status" value="1"/>
</dbReference>
<dbReference type="InterPro" id="IPR000182">
    <property type="entry name" value="GNAT_dom"/>
</dbReference>
<evidence type="ECO:0000259" key="1">
    <source>
        <dbReference type="PROSITE" id="PS51186"/>
    </source>
</evidence>
<dbReference type="AlphaFoldDB" id="A0A0K2ZFQ9"/>
<feature type="domain" description="N-acetyltransferase" evidence="1">
    <location>
        <begin position="30"/>
        <end position="183"/>
    </location>
</feature>
<dbReference type="EMBL" id="CXOK01000001">
    <property type="protein sequence ID" value="CTP82989.1"/>
    <property type="molecule type" value="Genomic_DNA"/>
</dbReference>
<proteinExistence type="predicted"/>
<dbReference type="InterPro" id="IPR016181">
    <property type="entry name" value="Acyl_CoA_acyltransferase"/>
</dbReference>
<gene>
    <name evidence="2" type="ORF">XTPLMG728_0078</name>
</gene>